<dbReference type="OrthoDB" id="2986589at2"/>
<reference evidence="4" key="1">
    <citation type="submission" date="2019-11" db="EMBL/GenBank/DDBJ databases">
        <title>Genome sequence of Heliorestis convoluta strain HH, an alkaliphilic and minimalistic phototrophic bacterium from a soda lake in Egypt.</title>
        <authorList>
            <person name="Dewey E.D."/>
            <person name="Stokes L.M."/>
            <person name="Burchell B.M."/>
            <person name="Shaffer K.N."/>
            <person name="Huntington A.M."/>
            <person name="Baker J.M."/>
            <person name="Nadendla S."/>
            <person name="Giglio M.G."/>
            <person name="Touchman J.W."/>
            <person name="Blankenship R.E."/>
            <person name="Madigan M.T."/>
            <person name="Sattley W.M."/>
        </authorList>
    </citation>
    <scope>NUCLEOTIDE SEQUENCE [LARGE SCALE GENOMIC DNA]</scope>
    <source>
        <strain evidence="4">HH</strain>
    </source>
</reference>
<accession>A0A5Q2N1T5</accession>
<evidence type="ECO:0000259" key="2">
    <source>
        <dbReference type="Pfam" id="PF01551"/>
    </source>
</evidence>
<dbReference type="RefSeq" id="WP_153724671.1">
    <property type="nucleotide sequence ID" value="NZ_CP045875.1"/>
</dbReference>
<feature type="domain" description="M23ase beta-sheet core" evidence="2">
    <location>
        <begin position="224"/>
        <end position="316"/>
    </location>
</feature>
<dbReference type="EMBL" id="CP045875">
    <property type="protein sequence ID" value="QGG47252.1"/>
    <property type="molecule type" value="Genomic_DNA"/>
</dbReference>
<feature type="compositionally biased region" description="Low complexity" evidence="1">
    <location>
        <begin position="48"/>
        <end position="66"/>
    </location>
</feature>
<dbReference type="SUPFAM" id="SSF51261">
    <property type="entry name" value="Duplicated hybrid motif"/>
    <property type="match status" value="1"/>
</dbReference>
<feature type="compositionally biased region" description="Basic and acidic residues" evidence="1">
    <location>
        <begin position="23"/>
        <end position="35"/>
    </location>
</feature>
<sequence length="341" mass="36521">MKKSELEKWVYNRRRTTKKKNRKDLQGGEERRGGDDVPAQLQESWFPSKSASKSGTSSSASSGNSTDSKDALGSSTSHKSSPSGGLGKKSKWSSYEGRFDRIMSSNSDLSASSNSFPNRSKSPWRLVGQSVIALLLFFSLWGLFQLEHPWAKVAQVQVERIVSEDMEFEPLRQAVLRLGLWTDGTTAMPVFSPNGAVARYGLPVEEPVKGIVVEAFGQRGVDFYPGVRIVGTAGAPVRAAVSGTLITSWSEDGGIYVQIAANDGSTRIMGPLQELYVEAGEKVEAQTVIGPLGRSASAGQAQLYLEVRHEGRSVDPLAPGVQKGGAPDENSPTGGGGNSNQ</sequence>
<keyword evidence="4" id="KW-1185">Reference proteome</keyword>
<evidence type="ECO:0000313" key="4">
    <source>
        <dbReference type="Proteomes" id="UP000366051"/>
    </source>
</evidence>
<dbReference type="AlphaFoldDB" id="A0A5Q2N1T5"/>
<dbReference type="KEGG" id="hcv:FTV88_1105"/>
<dbReference type="Proteomes" id="UP000366051">
    <property type="component" value="Chromosome"/>
</dbReference>
<dbReference type="CDD" id="cd12797">
    <property type="entry name" value="M23_peptidase"/>
    <property type="match status" value="1"/>
</dbReference>
<feature type="compositionally biased region" description="Basic and acidic residues" evidence="1">
    <location>
        <begin position="1"/>
        <end position="10"/>
    </location>
</feature>
<protein>
    <submittedName>
        <fullName evidence="3">Peptidase family M23</fullName>
    </submittedName>
</protein>
<feature type="compositionally biased region" description="Low complexity" evidence="1">
    <location>
        <begin position="73"/>
        <end position="83"/>
    </location>
</feature>
<evidence type="ECO:0000256" key="1">
    <source>
        <dbReference type="SAM" id="MobiDB-lite"/>
    </source>
</evidence>
<proteinExistence type="predicted"/>
<dbReference type="GO" id="GO:0004222">
    <property type="term" value="F:metalloendopeptidase activity"/>
    <property type="evidence" value="ECO:0007669"/>
    <property type="project" value="TreeGrafter"/>
</dbReference>
<dbReference type="PANTHER" id="PTHR21666:SF270">
    <property type="entry name" value="MUREIN HYDROLASE ACTIVATOR ENVC"/>
    <property type="match status" value="1"/>
</dbReference>
<dbReference type="InterPro" id="IPR011055">
    <property type="entry name" value="Dup_hybrid_motif"/>
</dbReference>
<gene>
    <name evidence="3" type="ORF">FTV88_1105</name>
</gene>
<dbReference type="Gene3D" id="2.70.70.10">
    <property type="entry name" value="Glucose Permease (Domain IIA)"/>
    <property type="match status" value="1"/>
</dbReference>
<dbReference type="Pfam" id="PF01551">
    <property type="entry name" value="Peptidase_M23"/>
    <property type="match status" value="1"/>
</dbReference>
<dbReference type="PANTHER" id="PTHR21666">
    <property type="entry name" value="PEPTIDASE-RELATED"/>
    <property type="match status" value="1"/>
</dbReference>
<dbReference type="InterPro" id="IPR050570">
    <property type="entry name" value="Cell_wall_metabolism_enzyme"/>
</dbReference>
<organism evidence="3 4">
    <name type="scientific">Heliorestis convoluta</name>
    <dbReference type="NCBI Taxonomy" id="356322"/>
    <lineage>
        <taxon>Bacteria</taxon>
        <taxon>Bacillati</taxon>
        <taxon>Bacillota</taxon>
        <taxon>Clostridia</taxon>
        <taxon>Eubacteriales</taxon>
        <taxon>Heliobacteriaceae</taxon>
        <taxon>Heliorestis</taxon>
    </lineage>
</organism>
<dbReference type="InterPro" id="IPR016047">
    <property type="entry name" value="M23ase_b-sheet_dom"/>
</dbReference>
<feature type="compositionally biased region" description="Basic residues" evidence="1">
    <location>
        <begin position="11"/>
        <end position="22"/>
    </location>
</feature>
<name>A0A5Q2N1T5_9FIRM</name>
<feature type="region of interest" description="Disordered" evidence="1">
    <location>
        <begin position="313"/>
        <end position="341"/>
    </location>
</feature>
<feature type="region of interest" description="Disordered" evidence="1">
    <location>
        <begin position="1"/>
        <end position="92"/>
    </location>
</feature>
<evidence type="ECO:0000313" key="3">
    <source>
        <dbReference type="EMBL" id="QGG47252.1"/>
    </source>
</evidence>